<dbReference type="Proteomes" id="UP001239782">
    <property type="component" value="Chromosome"/>
</dbReference>
<evidence type="ECO:0000313" key="3">
    <source>
        <dbReference type="EMBL" id="WMS87407.1"/>
    </source>
</evidence>
<feature type="modified residue" description="4-aspartylphosphate" evidence="1">
    <location>
        <position position="61"/>
    </location>
</feature>
<dbReference type="PANTHER" id="PTHR44520">
    <property type="entry name" value="RESPONSE REGULATOR RCP1-RELATED"/>
    <property type="match status" value="1"/>
</dbReference>
<dbReference type="EMBL" id="CP133548">
    <property type="protein sequence ID" value="WMS87407.1"/>
    <property type="molecule type" value="Genomic_DNA"/>
</dbReference>
<dbReference type="Pfam" id="PF00072">
    <property type="entry name" value="Response_reg"/>
    <property type="match status" value="1"/>
</dbReference>
<organism evidence="3 4">
    <name type="scientific">Pleionea litopenaei</name>
    <dbReference type="NCBI Taxonomy" id="3070815"/>
    <lineage>
        <taxon>Bacteria</taxon>
        <taxon>Pseudomonadati</taxon>
        <taxon>Pseudomonadota</taxon>
        <taxon>Gammaproteobacteria</taxon>
        <taxon>Oceanospirillales</taxon>
        <taxon>Pleioneaceae</taxon>
        <taxon>Pleionea</taxon>
    </lineage>
</organism>
<reference evidence="3 4" key="1">
    <citation type="submission" date="2023-08" db="EMBL/GenBank/DDBJ databases">
        <title>Pleionea litopenaei sp. nov., isolated from stomach of juvenile Litopenaeus vannamei.</title>
        <authorList>
            <person name="Rho A.M."/>
            <person name="Hwang C.Y."/>
        </authorList>
    </citation>
    <scope>NUCLEOTIDE SEQUENCE [LARGE SCALE GENOMIC DNA]</scope>
    <source>
        <strain evidence="3 4">HL-JVS1</strain>
    </source>
</reference>
<dbReference type="InterPro" id="IPR052893">
    <property type="entry name" value="TCS_response_regulator"/>
</dbReference>
<dbReference type="PROSITE" id="PS50110">
    <property type="entry name" value="RESPONSE_REGULATORY"/>
    <property type="match status" value="1"/>
</dbReference>
<dbReference type="SUPFAM" id="SSF52172">
    <property type="entry name" value="CheY-like"/>
    <property type="match status" value="1"/>
</dbReference>
<dbReference type="KEGG" id="plei:Q9312_00415"/>
<dbReference type="InterPro" id="IPR001789">
    <property type="entry name" value="Sig_transdc_resp-reg_receiver"/>
</dbReference>
<keyword evidence="1" id="KW-0597">Phosphoprotein</keyword>
<gene>
    <name evidence="3" type="ORF">Q9312_00415</name>
</gene>
<dbReference type="PANTHER" id="PTHR44520:SF2">
    <property type="entry name" value="RESPONSE REGULATOR RCP1"/>
    <property type="match status" value="1"/>
</dbReference>
<feature type="domain" description="Response regulatory" evidence="2">
    <location>
        <begin position="3"/>
        <end position="128"/>
    </location>
</feature>
<dbReference type="AlphaFoldDB" id="A0AA51RTQ0"/>
<evidence type="ECO:0000256" key="1">
    <source>
        <dbReference type="PROSITE-ProRule" id="PRU00169"/>
    </source>
</evidence>
<accession>A0AA51RTQ0</accession>
<dbReference type="GO" id="GO:0000160">
    <property type="term" value="P:phosphorelay signal transduction system"/>
    <property type="evidence" value="ECO:0007669"/>
    <property type="project" value="InterPro"/>
</dbReference>
<name>A0AA51RTQ0_9GAMM</name>
<dbReference type="SMART" id="SM00448">
    <property type="entry name" value="REC"/>
    <property type="match status" value="1"/>
</dbReference>
<evidence type="ECO:0000259" key="2">
    <source>
        <dbReference type="PROSITE" id="PS50110"/>
    </source>
</evidence>
<proteinExistence type="predicted"/>
<dbReference type="Gene3D" id="3.40.50.2300">
    <property type="match status" value="1"/>
</dbReference>
<sequence>MLKLVMIEDDPDDIYLLEKAIKEAEEEIELNTVNHGPALFEYLNKLWDHHFGLFPDIILLDLNLPRMNGLEILRTLKSDVRFKSIPVVIYTTSELNTDALNCYQSGANSYLVKPENYRGVKELIALLTKYWERNIKLSFEELL</sequence>
<dbReference type="InterPro" id="IPR011006">
    <property type="entry name" value="CheY-like_superfamily"/>
</dbReference>
<protein>
    <submittedName>
        <fullName evidence="3">Response regulator</fullName>
    </submittedName>
</protein>
<evidence type="ECO:0000313" key="4">
    <source>
        <dbReference type="Proteomes" id="UP001239782"/>
    </source>
</evidence>
<keyword evidence="4" id="KW-1185">Reference proteome</keyword>
<dbReference type="RefSeq" id="WP_309202550.1">
    <property type="nucleotide sequence ID" value="NZ_CP133548.1"/>
</dbReference>
<dbReference type="CDD" id="cd17557">
    <property type="entry name" value="REC_Rcp-like"/>
    <property type="match status" value="1"/>
</dbReference>